<dbReference type="PANTHER" id="PTHR11733:SF167">
    <property type="entry name" value="FI17812P1-RELATED"/>
    <property type="match status" value="1"/>
</dbReference>
<dbReference type="RefSeq" id="WP_083345486.1">
    <property type="nucleotide sequence ID" value="NZ_LT629690.1"/>
</dbReference>
<accession>A0A1G7LLT6</accession>
<keyword evidence="12" id="KW-1185">Reference proteome</keyword>
<organism evidence="11 12">
    <name type="scientific">Terriglobus roseus</name>
    <dbReference type="NCBI Taxonomy" id="392734"/>
    <lineage>
        <taxon>Bacteria</taxon>
        <taxon>Pseudomonadati</taxon>
        <taxon>Acidobacteriota</taxon>
        <taxon>Terriglobia</taxon>
        <taxon>Terriglobales</taxon>
        <taxon>Acidobacteriaceae</taxon>
        <taxon>Terriglobus</taxon>
    </lineage>
</organism>
<dbReference type="OrthoDB" id="9775677at2"/>
<keyword evidence="5" id="KW-0378">Hydrolase</keyword>
<keyword evidence="8" id="KW-0732">Signal</keyword>
<feature type="chain" id="PRO_5009241836" evidence="8">
    <location>
        <begin position="24"/>
        <end position="691"/>
    </location>
</feature>
<dbReference type="Pfam" id="PF01431">
    <property type="entry name" value="Peptidase_M13"/>
    <property type="match status" value="1"/>
</dbReference>
<dbReference type="GO" id="GO:0016485">
    <property type="term" value="P:protein processing"/>
    <property type="evidence" value="ECO:0007669"/>
    <property type="project" value="TreeGrafter"/>
</dbReference>
<evidence type="ECO:0000256" key="7">
    <source>
        <dbReference type="ARBA" id="ARBA00023049"/>
    </source>
</evidence>
<keyword evidence="6" id="KW-0862">Zinc</keyword>
<dbReference type="GO" id="GO:0046872">
    <property type="term" value="F:metal ion binding"/>
    <property type="evidence" value="ECO:0007669"/>
    <property type="project" value="UniProtKB-KW"/>
</dbReference>
<dbReference type="Gene3D" id="3.40.390.10">
    <property type="entry name" value="Collagenase (Catalytic Domain)"/>
    <property type="match status" value="1"/>
</dbReference>
<dbReference type="InterPro" id="IPR024079">
    <property type="entry name" value="MetalloPept_cat_dom_sf"/>
</dbReference>
<evidence type="ECO:0000256" key="3">
    <source>
        <dbReference type="ARBA" id="ARBA00022670"/>
    </source>
</evidence>
<dbReference type="InterPro" id="IPR000718">
    <property type="entry name" value="Peptidase_M13"/>
</dbReference>
<feature type="domain" description="Peptidase M13 C-terminal" evidence="9">
    <location>
        <begin position="486"/>
        <end position="690"/>
    </location>
</feature>
<keyword evidence="4" id="KW-0479">Metal-binding</keyword>
<dbReference type="PANTHER" id="PTHR11733">
    <property type="entry name" value="ZINC METALLOPROTEASE FAMILY M13 NEPRILYSIN-RELATED"/>
    <property type="match status" value="1"/>
</dbReference>
<keyword evidence="7" id="KW-0482">Metalloprotease</keyword>
<dbReference type="SUPFAM" id="SSF55486">
    <property type="entry name" value="Metalloproteases ('zincins'), catalytic domain"/>
    <property type="match status" value="1"/>
</dbReference>
<dbReference type="GO" id="GO:0004222">
    <property type="term" value="F:metalloendopeptidase activity"/>
    <property type="evidence" value="ECO:0007669"/>
    <property type="project" value="InterPro"/>
</dbReference>
<dbReference type="Gene3D" id="1.10.1380.10">
    <property type="entry name" value="Neutral endopeptidase , domain2"/>
    <property type="match status" value="1"/>
</dbReference>
<evidence type="ECO:0000313" key="12">
    <source>
        <dbReference type="Proteomes" id="UP000182427"/>
    </source>
</evidence>
<sequence>MKFPTYSAIAAVAVFGLGMTANAQQMSLALDGQEASITVPKAAVSMDLSAIDKTADPCTDFYAYACGNWRKDHPIPADKVRYGRFDELQERNVYTVYALLKDAAASPKNPLQTKYGNFFAACMNDDLAETLGAKPIQPVLAKIDGWNDKKQLAKLVGTLEDVYGTSLFYGFGSQQDQKDSSKQIPGLFQGGISLPDRDYYLQDDERMVTLRKQYVEHVTKMFVLAGDSPEKAATEAQAVLKIETALAQASMPRVELRDPAKRYHPQPITELQGYTPNFQWSDYFTAIKTPVTNLNVGTPDFFKGFNEQIASSSTDDLKSYMRWHVIHSSAGALSKAFDQENFRFFAQTLQGQKEQAPRWKRCTQQTDAALGEAVGADWVAKYFTPEAKKNMQELVHQLEAALGEDIKNLDWMSATTKQEALKKLSAFRDKIGYPEVWRDYSKLEVKRDDRLGNLQRVDIFTDRRDLNKIGKPVNEKEWGMTPPTVNAYYSPAMNDINFPAGILQPPFYDLKIDPAVNYGAIGVVIGHEMTHGFDDQGSKFDPQGNVRSWWTDADKAEFDKRTQCEVDEYGSFEPVPGTKLNGKLTLGENTADNGGLQVAYMAMQKELDKLGPDSRKPIDGYTPEQRFYLGYAQVWCENTRDEAARVRAKTDPHSPGRFRTNGGVQNQANFAKAFSCKQGQPMAPVNACRVW</sequence>
<evidence type="ECO:0000256" key="5">
    <source>
        <dbReference type="ARBA" id="ARBA00022801"/>
    </source>
</evidence>
<dbReference type="InterPro" id="IPR042089">
    <property type="entry name" value="Peptidase_M13_dom_2"/>
</dbReference>
<evidence type="ECO:0000313" key="11">
    <source>
        <dbReference type="EMBL" id="SDF50324.1"/>
    </source>
</evidence>
<dbReference type="InterPro" id="IPR018497">
    <property type="entry name" value="Peptidase_M13_C"/>
</dbReference>
<evidence type="ECO:0000256" key="1">
    <source>
        <dbReference type="ARBA" id="ARBA00001947"/>
    </source>
</evidence>
<dbReference type="AlphaFoldDB" id="A0A1G7LLT6"/>
<dbReference type="Proteomes" id="UP000182427">
    <property type="component" value="Chromosome I"/>
</dbReference>
<dbReference type="Pfam" id="PF05649">
    <property type="entry name" value="Peptidase_M13_N"/>
    <property type="match status" value="1"/>
</dbReference>
<dbReference type="CDD" id="cd08662">
    <property type="entry name" value="M13"/>
    <property type="match status" value="1"/>
</dbReference>
<evidence type="ECO:0000256" key="8">
    <source>
        <dbReference type="SAM" id="SignalP"/>
    </source>
</evidence>
<evidence type="ECO:0000259" key="9">
    <source>
        <dbReference type="Pfam" id="PF01431"/>
    </source>
</evidence>
<feature type="domain" description="Peptidase M13 N-terminal" evidence="10">
    <location>
        <begin position="57"/>
        <end position="434"/>
    </location>
</feature>
<dbReference type="PRINTS" id="PR00786">
    <property type="entry name" value="NEPRILYSIN"/>
</dbReference>
<feature type="signal peptide" evidence="8">
    <location>
        <begin position="1"/>
        <end position="23"/>
    </location>
</feature>
<keyword evidence="3" id="KW-0645">Protease</keyword>
<evidence type="ECO:0000256" key="2">
    <source>
        <dbReference type="ARBA" id="ARBA00007357"/>
    </source>
</evidence>
<name>A0A1G7LLT6_9BACT</name>
<dbReference type="EMBL" id="LT629690">
    <property type="protein sequence ID" value="SDF50324.1"/>
    <property type="molecule type" value="Genomic_DNA"/>
</dbReference>
<evidence type="ECO:0000256" key="4">
    <source>
        <dbReference type="ARBA" id="ARBA00022723"/>
    </source>
</evidence>
<gene>
    <name evidence="11" type="ORF">SAMN05444167_2569</name>
</gene>
<comment type="cofactor">
    <cofactor evidence="1">
        <name>Zn(2+)</name>
        <dbReference type="ChEBI" id="CHEBI:29105"/>
    </cofactor>
</comment>
<dbReference type="GO" id="GO:0005886">
    <property type="term" value="C:plasma membrane"/>
    <property type="evidence" value="ECO:0007669"/>
    <property type="project" value="TreeGrafter"/>
</dbReference>
<protein>
    <submittedName>
        <fullName evidence="11">Endothelin-converting enzyme Metallo peptidase. MEROPS family M13</fullName>
    </submittedName>
</protein>
<comment type="similarity">
    <text evidence="2">Belongs to the peptidase M13 family.</text>
</comment>
<reference evidence="12" key="1">
    <citation type="submission" date="2016-10" db="EMBL/GenBank/DDBJ databases">
        <authorList>
            <person name="Varghese N."/>
            <person name="Submissions S."/>
        </authorList>
    </citation>
    <scope>NUCLEOTIDE SEQUENCE [LARGE SCALE GENOMIC DNA]</scope>
    <source>
        <strain evidence="12">GAS232</strain>
    </source>
</reference>
<evidence type="ECO:0000259" key="10">
    <source>
        <dbReference type="Pfam" id="PF05649"/>
    </source>
</evidence>
<dbReference type="InterPro" id="IPR008753">
    <property type="entry name" value="Peptidase_M13_N"/>
</dbReference>
<proteinExistence type="inferred from homology"/>
<dbReference type="PROSITE" id="PS51885">
    <property type="entry name" value="NEPRILYSIN"/>
    <property type="match status" value="1"/>
</dbReference>
<evidence type="ECO:0000256" key="6">
    <source>
        <dbReference type="ARBA" id="ARBA00022833"/>
    </source>
</evidence>